<accession>A0A6J4P6D7</accession>
<gene>
    <name evidence="2" type="ORF">AVDCRST_MAG55-1076</name>
</gene>
<name>A0A6J4P6D7_9ACTN</name>
<feature type="region of interest" description="Disordered" evidence="1">
    <location>
        <begin position="115"/>
        <end position="134"/>
    </location>
</feature>
<sequence>MILATLVLQGLTLPPLIRALGITEDGNIGRIAELQARLKRARAALDRLDQLCAENGLSPGNEQGMREYYEAGIEAGGMTDEYAESSAAWRNWRRDLIEAEREAIIRMRDGGEISPETMRRIGRDHDLEESRIGG</sequence>
<protein>
    <submittedName>
        <fullName evidence="2">Na+/H+ antiporter</fullName>
    </submittedName>
</protein>
<organism evidence="2">
    <name type="scientific">uncultured Rubrobacteraceae bacterium</name>
    <dbReference type="NCBI Taxonomy" id="349277"/>
    <lineage>
        <taxon>Bacteria</taxon>
        <taxon>Bacillati</taxon>
        <taxon>Actinomycetota</taxon>
        <taxon>Rubrobacteria</taxon>
        <taxon>Rubrobacterales</taxon>
        <taxon>Rubrobacteraceae</taxon>
        <taxon>environmental samples</taxon>
    </lineage>
</organism>
<reference evidence="2" key="1">
    <citation type="submission" date="2020-02" db="EMBL/GenBank/DDBJ databases">
        <authorList>
            <person name="Meier V. D."/>
        </authorList>
    </citation>
    <scope>NUCLEOTIDE SEQUENCE</scope>
    <source>
        <strain evidence="2">AVDCRST_MAG55</strain>
    </source>
</reference>
<dbReference type="AlphaFoldDB" id="A0A6J4P6D7"/>
<evidence type="ECO:0000313" key="2">
    <source>
        <dbReference type="EMBL" id="CAA9407084.1"/>
    </source>
</evidence>
<dbReference type="EMBL" id="CADCUZ010000041">
    <property type="protein sequence ID" value="CAA9407084.1"/>
    <property type="molecule type" value="Genomic_DNA"/>
</dbReference>
<proteinExistence type="predicted"/>
<evidence type="ECO:0000256" key="1">
    <source>
        <dbReference type="SAM" id="MobiDB-lite"/>
    </source>
</evidence>